<dbReference type="InterPro" id="IPR036179">
    <property type="entry name" value="Ig-like_dom_sf"/>
</dbReference>
<dbReference type="AlphaFoldDB" id="A0AAZ1X829"/>
<dbReference type="InterPro" id="IPR050964">
    <property type="entry name" value="Striated_Muscle_Regulatory"/>
</dbReference>
<dbReference type="Ensembl" id="ENSOABT00000061053.1">
    <property type="protein sequence ID" value="ENSOABP00000064171.1"/>
    <property type="gene ID" value="ENSOABG00000007079.2"/>
</dbReference>
<dbReference type="SUPFAM" id="SSF48726">
    <property type="entry name" value="Immunoglobulin"/>
    <property type="match status" value="3"/>
</dbReference>
<dbReference type="Gene3D" id="2.60.40.10">
    <property type="entry name" value="Immunoglobulins"/>
    <property type="match status" value="3"/>
</dbReference>
<dbReference type="Pfam" id="PF07679">
    <property type="entry name" value="I-set"/>
    <property type="match status" value="3"/>
</dbReference>
<dbReference type="InterPro" id="IPR013098">
    <property type="entry name" value="Ig_I-set"/>
</dbReference>
<name>A0AAZ1X829_OREAU</name>
<keyword evidence="1" id="KW-0677">Repeat</keyword>
<feature type="domain" description="Ig-like" evidence="2">
    <location>
        <begin position="94"/>
        <end position="205"/>
    </location>
</feature>
<dbReference type="SMART" id="SM00409">
    <property type="entry name" value="IG"/>
    <property type="match status" value="2"/>
</dbReference>
<proteinExistence type="predicted"/>
<accession>A0AAZ1X829</accession>
<reference evidence="3" key="2">
    <citation type="submission" date="2025-08" db="UniProtKB">
        <authorList>
            <consortium name="Ensembl"/>
        </authorList>
    </citation>
    <scope>IDENTIFICATION</scope>
</reference>
<keyword evidence="4" id="KW-1185">Reference proteome</keyword>
<dbReference type="InterPro" id="IPR013783">
    <property type="entry name" value="Ig-like_fold"/>
</dbReference>
<dbReference type="SMART" id="SM00408">
    <property type="entry name" value="IGc2"/>
    <property type="match status" value="2"/>
</dbReference>
<dbReference type="InterPro" id="IPR003599">
    <property type="entry name" value="Ig_sub"/>
</dbReference>
<dbReference type="InterPro" id="IPR007110">
    <property type="entry name" value="Ig-like_dom"/>
</dbReference>
<dbReference type="PANTHER" id="PTHR13817">
    <property type="entry name" value="TITIN"/>
    <property type="match status" value="1"/>
</dbReference>
<dbReference type="PANTHER" id="PTHR13817:SF166">
    <property type="entry name" value="NEURONAL IGCAM-RELATED"/>
    <property type="match status" value="1"/>
</dbReference>
<evidence type="ECO:0000313" key="4">
    <source>
        <dbReference type="Proteomes" id="UP000472276"/>
    </source>
</evidence>
<dbReference type="InterPro" id="IPR003598">
    <property type="entry name" value="Ig_sub2"/>
</dbReference>
<protein>
    <recommendedName>
        <fullName evidence="2">Ig-like domain-containing protein</fullName>
    </recommendedName>
</protein>
<sequence>TTHLCRAVRGSVAVLECEIAGSAPLEVSWKKNKKRLSSDKKYRIVSQGSLASLEIQSFESADTGEYECVVSNEVGSVTSKSVLKQKGYATAVLGNTVKLQGTLKGSAPITIKWMKDSELLRDDDPNIKMSFVNNITSISFSSVELNHGGKYTCLAENEAGQQRCEAILTIQASVTITGLDQSDGGVYTCKASNDAGEKETSGTLSIKGQRTCITSS</sequence>
<reference evidence="3" key="3">
    <citation type="submission" date="2025-09" db="UniProtKB">
        <authorList>
            <consortium name="Ensembl"/>
        </authorList>
    </citation>
    <scope>IDENTIFICATION</scope>
</reference>
<evidence type="ECO:0000313" key="3">
    <source>
        <dbReference type="Ensembl" id="ENSOABP00000064171.1"/>
    </source>
</evidence>
<evidence type="ECO:0000256" key="1">
    <source>
        <dbReference type="ARBA" id="ARBA00022737"/>
    </source>
</evidence>
<evidence type="ECO:0000259" key="2">
    <source>
        <dbReference type="PROSITE" id="PS50835"/>
    </source>
</evidence>
<dbReference type="CDD" id="cd00096">
    <property type="entry name" value="Ig"/>
    <property type="match status" value="1"/>
</dbReference>
<reference evidence="4" key="1">
    <citation type="submission" date="2020-03" db="EMBL/GenBank/DDBJ databases">
        <title>Evolution of repeat sequences and sex chromosomes of tilapia species revealed by chromosome-level genomes.</title>
        <authorList>
            <person name="Xu L."/>
            <person name="Tao W."/>
            <person name="Wang D."/>
            <person name="Zhou Q."/>
        </authorList>
    </citation>
    <scope>NUCLEOTIDE SEQUENCE [LARGE SCALE GENOMIC DNA]</scope>
    <source>
        <strain evidence="4">Israel</strain>
    </source>
</reference>
<dbReference type="FunFam" id="2.60.40.10:FF:000022">
    <property type="entry name" value="Cardiac titin"/>
    <property type="match status" value="2"/>
</dbReference>
<dbReference type="PROSITE" id="PS50835">
    <property type="entry name" value="IG_LIKE"/>
    <property type="match status" value="2"/>
</dbReference>
<feature type="domain" description="Ig-like" evidence="2">
    <location>
        <begin position="10"/>
        <end position="84"/>
    </location>
</feature>
<dbReference type="Proteomes" id="UP000472276">
    <property type="component" value="Unassembled WGS sequence"/>
</dbReference>
<organism evidence="3 4">
    <name type="scientific">Oreochromis aureus</name>
    <name type="common">Israeli tilapia</name>
    <name type="synonym">Chromis aureus</name>
    <dbReference type="NCBI Taxonomy" id="47969"/>
    <lineage>
        <taxon>Eukaryota</taxon>
        <taxon>Metazoa</taxon>
        <taxon>Chordata</taxon>
        <taxon>Craniata</taxon>
        <taxon>Vertebrata</taxon>
        <taxon>Euteleostomi</taxon>
        <taxon>Actinopterygii</taxon>
        <taxon>Neopterygii</taxon>
        <taxon>Teleostei</taxon>
        <taxon>Neoteleostei</taxon>
        <taxon>Acanthomorphata</taxon>
        <taxon>Ovalentaria</taxon>
        <taxon>Cichlomorphae</taxon>
        <taxon>Cichliformes</taxon>
        <taxon>Cichlidae</taxon>
        <taxon>African cichlids</taxon>
        <taxon>Pseudocrenilabrinae</taxon>
        <taxon>Oreochromini</taxon>
        <taxon>Oreochromis</taxon>
    </lineage>
</organism>